<protein>
    <submittedName>
        <fullName evidence="2">Uncharacterized protein DUF402</fullName>
    </submittedName>
</protein>
<keyword evidence="3" id="KW-1185">Reference proteome</keyword>
<dbReference type="InterPro" id="IPR007295">
    <property type="entry name" value="DUF402"/>
</dbReference>
<feature type="domain" description="DUF402" evidence="1">
    <location>
        <begin position="73"/>
        <end position="185"/>
    </location>
</feature>
<name>A0A2T0K1Y0_9ACTN</name>
<dbReference type="Gene3D" id="2.40.380.10">
    <property type="entry name" value="FomD-like"/>
    <property type="match status" value="1"/>
</dbReference>
<dbReference type="SUPFAM" id="SSF159234">
    <property type="entry name" value="FomD-like"/>
    <property type="match status" value="1"/>
</dbReference>
<evidence type="ECO:0000313" key="3">
    <source>
        <dbReference type="Proteomes" id="UP000239415"/>
    </source>
</evidence>
<sequence>MPSVEFVPGETIRLRHFQRDRPALIFPYRVVEAHDDAVLLWAPAGTRGWLFNMPDGRGLAQTPLPEWSAATRVPVSHTVEHGTLSWVPYGRDYSVRWFFRPDGRFFRWYGNLEAPSVPWRTGATAGLDTSDWDLDVVVEPDRTWRWKDEEELTTRLAMPESYWVHDEERVRRAGKDLIALAEAGAFPFDGTWCDFRPDPSWPPLPEDLPEHHPRSRP</sequence>
<comment type="caution">
    <text evidence="2">The sequence shown here is derived from an EMBL/GenBank/DDBJ whole genome shotgun (WGS) entry which is preliminary data.</text>
</comment>
<evidence type="ECO:0000259" key="1">
    <source>
        <dbReference type="Pfam" id="PF04167"/>
    </source>
</evidence>
<dbReference type="RefSeq" id="WP_106326362.1">
    <property type="nucleotide sequence ID" value="NZ_BOMO01000065.1"/>
</dbReference>
<dbReference type="AlphaFoldDB" id="A0A2T0K1Y0"/>
<evidence type="ECO:0000313" key="2">
    <source>
        <dbReference type="EMBL" id="PRX16778.1"/>
    </source>
</evidence>
<dbReference type="OrthoDB" id="3815685at2"/>
<organism evidence="2 3">
    <name type="scientific">Actinoplanes italicus</name>
    <dbReference type="NCBI Taxonomy" id="113567"/>
    <lineage>
        <taxon>Bacteria</taxon>
        <taxon>Bacillati</taxon>
        <taxon>Actinomycetota</taxon>
        <taxon>Actinomycetes</taxon>
        <taxon>Micromonosporales</taxon>
        <taxon>Micromonosporaceae</taxon>
        <taxon>Actinoplanes</taxon>
    </lineage>
</organism>
<dbReference type="Pfam" id="PF04167">
    <property type="entry name" value="DUF402"/>
    <property type="match status" value="1"/>
</dbReference>
<reference evidence="2 3" key="1">
    <citation type="submission" date="2018-03" db="EMBL/GenBank/DDBJ databases">
        <title>Genomic Encyclopedia of Archaeal and Bacterial Type Strains, Phase II (KMG-II): from individual species to whole genera.</title>
        <authorList>
            <person name="Goeker M."/>
        </authorList>
    </citation>
    <scope>NUCLEOTIDE SEQUENCE [LARGE SCALE GENOMIC DNA]</scope>
    <source>
        <strain evidence="2 3">DSM 43146</strain>
    </source>
</reference>
<dbReference type="EMBL" id="PVMZ01000018">
    <property type="protein sequence ID" value="PRX16778.1"/>
    <property type="molecule type" value="Genomic_DNA"/>
</dbReference>
<dbReference type="InterPro" id="IPR035930">
    <property type="entry name" value="FomD-like_sf"/>
</dbReference>
<accession>A0A2T0K1Y0</accession>
<proteinExistence type="predicted"/>
<gene>
    <name evidence="2" type="ORF">CLV67_118109</name>
</gene>
<dbReference type="Proteomes" id="UP000239415">
    <property type="component" value="Unassembled WGS sequence"/>
</dbReference>